<feature type="domain" description="Aldehyde ferredoxin oxidoreductase N-terminal" evidence="1">
    <location>
        <begin position="6"/>
        <end position="207"/>
    </location>
</feature>
<dbReference type="PANTHER" id="PTHR30038:SF0">
    <property type="entry name" value="TUNGSTEN-CONTAINING ALDEHYDE FERREDOXIN OXIDOREDUCTASE"/>
    <property type="match status" value="1"/>
</dbReference>
<dbReference type="PANTHER" id="PTHR30038">
    <property type="entry name" value="ALDEHYDE FERREDOXIN OXIDOREDUCTASE"/>
    <property type="match status" value="1"/>
</dbReference>
<organism evidence="2">
    <name type="scientific">marine sediment metagenome</name>
    <dbReference type="NCBI Taxonomy" id="412755"/>
    <lineage>
        <taxon>unclassified sequences</taxon>
        <taxon>metagenomes</taxon>
        <taxon>ecological metagenomes</taxon>
    </lineage>
</organism>
<feature type="non-terminal residue" evidence="2">
    <location>
        <position position="276"/>
    </location>
</feature>
<dbReference type="EMBL" id="LAZR01062277">
    <property type="protein sequence ID" value="KKK61868.1"/>
    <property type="molecule type" value="Genomic_DNA"/>
</dbReference>
<dbReference type="SUPFAM" id="SSF56228">
    <property type="entry name" value="Aldehyde ferredoxin oxidoreductase, N-terminal domain"/>
    <property type="match status" value="1"/>
</dbReference>
<dbReference type="AlphaFoldDB" id="A0A0F8WYZ4"/>
<evidence type="ECO:0000313" key="2">
    <source>
        <dbReference type="EMBL" id="KKK61868.1"/>
    </source>
</evidence>
<dbReference type="GO" id="GO:0016625">
    <property type="term" value="F:oxidoreductase activity, acting on the aldehyde or oxo group of donors, iron-sulfur protein as acceptor"/>
    <property type="evidence" value="ECO:0007669"/>
    <property type="project" value="InterPro"/>
</dbReference>
<dbReference type="InterPro" id="IPR036503">
    <property type="entry name" value="Ald_Fedxn_OxRdtase_N_sf"/>
</dbReference>
<dbReference type="InterPro" id="IPR013983">
    <property type="entry name" value="Ald_Fedxn_OxRdtase_N"/>
</dbReference>
<protein>
    <recommendedName>
        <fullName evidence="1">Aldehyde ferredoxin oxidoreductase N-terminal domain-containing protein</fullName>
    </recommendedName>
</protein>
<sequence>MLNKAINGKILNVDLSSGSVESESLPEDMYRRYIGGYGLGARLLFDRIPGGADALGPDNVLGLMPGLLTGTPLFGSRFQAVAKSPKTGGWGDANCGGDFGPFLKQAGWDGLLFKGESQRPVYLLIEDDKAEIRDASDLWGVDAITTEEKLKERHGKKASIACIGPAGEKLSYMAGICNERGRLAARSGLGAVMGSKKLKAVVTLASRKILAGDDKDIRALVRTSIDEFGPAANFFRTFGTTGITPVSGMSGDSPVKNWGGVGTVDFPQFQELQGAK</sequence>
<proteinExistence type="predicted"/>
<comment type="caution">
    <text evidence="2">The sequence shown here is derived from an EMBL/GenBank/DDBJ whole genome shotgun (WGS) entry which is preliminary data.</text>
</comment>
<name>A0A0F8WYZ4_9ZZZZ</name>
<dbReference type="Gene3D" id="3.60.9.10">
    <property type="entry name" value="Aldehyde ferredoxin oxidoreductase, N-terminal domain"/>
    <property type="match status" value="1"/>
</dbReference>
<gene>
    <name evidence="2" type="ORF">LCGC14_3010040</name>
</gene>
<evidence type="ECO:0000259" key="1">
    <source>
        <dbReference type="SMART" id="SM00790"/>
    </source>
</evidence>
<dbReference type="SMART" id="SM00790">
    <property type="entry name" value="AFOR_N"/>
    <property type="match status" value="1"/>
</dbReference>
<reference evidence="2" key="1">
    <citation type="journal article" date="2015" name="Nature">
        <title>Complex archaea that bridge the gap between prokaryotes and eukaryotes.</title>
        <authorList>
            <person name="Spang A."/>
            <person name="Saw J.H."/>
            <person name="Jorgensen S.L."/>
            <person name="Zaremba-Niedzwiedzka K."/>
            <person name="Martijn J."/>
            <person name="Lind A.E."/>
            <person name="van Eijk R."/>
            <person name="Schleper C."/>
            <person name="Guy L."/>
            <person name="Ettema T.J."/>
        </authorList>
    </citation>
    <scope>NUCLEOTIDE SEQUENCE</scope>
</reference>
<accession>A0A0F8WYZ4</accession>
<dbReference type="GO" id="GO:0051536">
    <property type="term" value="F:iron-sulfur cluster binding"/>
    <property type="evidence" value="ECO:0007669"/>
    <property type="project" value="InterPro"/>
</dbReference>
<dbReference type="Pfam" id="PF02730">
    <property type="entry name" value="AFOR_N"/>
    <property type="match status" value="1"/>
</dbReference>
<dbReference type="InterPro" id="IPR051919">
    <property type="entry name" value="W-dependent_AOR"/>
</dbReference>